<organism evidence="2">
    <name type="scientific">Brugia malayi</name>
    <name type="common">Filarial nematode worm</name>
    <dbReference type="NCBI Taxonomy" id="6279"/>
    <lineage>
        <taxon>Eukaryota</taxon>
        <taxon>Metazoa</taxon>
        <taxon>Ecdysozoa</taxon>
        <taxon>Nematoda</taxon>
        <taxon>Chromadorea</taxon>
        <taxon>Rhabditida</taxon>
        <taxon>Spirurina</taxon>
        <taxon>Spiruromorpha</taxon>
        <taxon>Filarioidea</taxon>
        <taxon>Onchocercidae</taxon>
        <taxon>Brugia</taxon>
    </lineage>
</organism>
<dbReference type="RefSeq" id="XP_001901086.2">
    <property type="nucleotide sequence ID" value="XM_001901051.2"/>
</dbReference>
<dbReference type="AlphaFoldDB" id="A0A0J9Y528"/>
<protein>
    <submittedName>
        <fullName evidence="2">Bm12849, isoform b</fullName>
    </submittedName>
</protein>
<dbReference type="KEGG" id="bmy:BM_BM12849"/>
<keyword evidence="1" id="KW-0812">Transmembrane</keyword>
<feature type="transmembrane region" description="Helical" evidence="1">
    <location>
        <begin position="40"/>
        <end position="58"/>
    </location>
</feature>
<keyword evidence="1" id="KW-1133">Transmembrane helix</keyword>
<dbReference type="GeneID" id="6104509"/>
<evidence type="ECO:0000313" key="2">
    <source>
        <dbReference type="EMBL" id="CDQ02156.1"/>
    </source>
</evidence>
<dbReference type="EMBL" id="LN857024">
    <property type="protein sequence ID" value="CDQ02156.1"/>
    <property type="molecule type" value="Genomic_DNA"/>
</dbReference>
<evidence type="ECO:0000256" key="1">
    <source>
        <dbReference type="SAM" id="Phobius"/>
    </source>
</evidence>
<dbReference type="WormBase" id="Bm12849b">
    <property type="protein sequence ID" value="BM43793"/>
    <property type="gene ID" value="WBGene00233110"/>
</dbReference>
<reference evidence="2" key="1">
    <citation type="journal article" date="2007" name="Science">
        <title>Draft genome of the filarial nematode parasite Brugia malayi.</title>
        <authorList>
            <person name="Ghedin E."/>
            <person name="Wang S."/>
            <person name="Spiro D."/>
            <person name="Caler E."/>
            <person name="Zhao Q."/>
            <person name="Crabtree J."/>
            <person name="Allen J.E."/>
            <person name="Delcher A.L."/>
            <person name="Guiliano D.B."/>
            <person name="Miranda-Saavedra D."/>
            <person name="Angiuoli S.V."/>
            <person name="Creasy T."/>
            <person name="Amedeo P."/>
            <person name="Haas B."/>
            <person name="El-Sayed N.M."/>
            <person name="Wortman J.R."/>
            <person name="Feldblyum T."/>
            <person name="Tallon L."/>
            <person name="Schatz M."/>
            <person name="Shumway M."/>
            <person name="Koo H."/>
            <person name="Salzberg S.L."/>
            <person name="Schobel S."/>
            <person name="Pertea M."/>
            <person name="Pop M."/>
            <person name="White O."/>
            <person name="Barton G.J."/>
            <person name="Carlow C.K."/>
            <person name="Crawford M.J."/>
            <person name="Daub J."/>
            <person name="Dimmic M.W."/>
            <person name="Estes C.F."/>
            <person name="Foster J.M."/>
            <person name="Ganatra M."/>
            <person name="Gregory W.F."/>
            <person name="Johnson N.M."/>
            <person name="Jin J."/>
            <person name="Komuniecki R."/>
            <person name="Korf I."/>
            <person name="Kumar S."/>
            <person name="Laney S."/>
            <person name="Li B.W."/>
            <person name="Li W."/>
            <person name="Lindblom T.H."/>
            <person name="Lustigman S."/>
            <person name="Ma D."/>
            <person name="Maina C.V."/>
            <person name="Martin D.M."/>
            <person name="McCarter J.P."/>
            <person name="McReynolds L."/>
            <person name="Mitreva M."/>
            <person name="Nutman T.B."/>
            <person name="Parkinson J."/>
            <person name="Peregrin-Alvarez J.M."/>
            <person name="Poole C."/>
            <person name="Ren Q."/>
            <person name="Saunders L."/>
            <person name="Sluder A.E."/>
            <person name="Smith K."/>
            <person name="Stanke M."/>
            <person name="Unnasch T.R."/>
            <person name="Ware J."/>
            <person name="Wei A.D."/>
            <person name="Weil G."/>
            <person name="Williams D.J."/>
            <person name="Zhang Y."/>
            <person name="Williams S.A."/>
            <person name="Fraser-Liggett C."/>
            <person name="Slatko B."/>
            <person name="Blaxter M.L."/>
            <person name="Scott A.L."/>
        </authorList>
    </citation>
    <scope>NUCLEOTIDE SEQUENCE</scope>
    <source>
        <strain evidence="2">FR3</strain>
    </source>
</reference>
<gene>
    <name evidence="2 3" type="ORF">Bm12849</name>
    <name evidence="2" type="ORF">BM_Bm12849</name>
</gene>
<proteinExistence type="predicted"/>
<sequence length="273" mass="30911">MHFQLSNNIRLCLRTSACLCICVFVSPFKNKRKMSSPSPLISLTLLSLCVVIILSLPLSNNYQLSTSRHLPLRLSNRVNREKRSYQLEERIRLPTGRIAEIRKKHEVVKGDSSNVDNNGVDGDDELIDQLDDLELAILARIVQGQLDRYDPDLPVDEYQIVKLPRNLVRQPILPYTADIGNSENELTMLTNDQRQIALPFIELPEDDVYETDGEIEEVPKYVLIPAEEMITVPTSMVEEGLIPIDEDALNDLELRGRIAVLANALNERATRGL</sequence>
<keyword evidence="1" id="KW-0472">Membrane</keyword>
<dbReference type="CTD" id="6104509"/>
<evidence type="ECO:0000313" key="3">
    <source>
        <dbReference type="WormBase" id="Bm12849b"/>
    </source>
</evidence>
<reference evidence="2" key="2">
    <citation type="submission" date="2012-12" db="EMBL/GenBank/DDBJ databases">
        <authorList>
            <person name="Gao Y.W."/>
            <person name="Fan S.T."/>
            <person name="Sun H.T."/>
            <person name="Wang Z."/>
            <person name="Gao X.L."/>
            <person name="Li Y.G."/>
            <person name="Wang T.C."/>
            <person name="Zhang K."/>
            <person name="Xu W.W."/>
            <person name="Yu Z.J."/>
            <person name="Xia X.Z."/>
        </authorList>
    </citation>
    <scope>NUCLEOTIDE SEQUENCE</scope>
    <source>
        <strain evidence="2">FR3</strain>
    </source>
</reference>
<dbReference type="OrthoDB" id="5850536at2759"/>
<name>A0A0J9Y528_BRUMA</name>
<dbReference type="OMA" id="YEMNTNE"/>
<accession>A0A0J9Y528</accession>